<gene>
    <name evidence="2" type="ORF">QVZ43_08970</name>
</gene>
<feature type="transmembrane region" description="Helical" evidence="1">
    <location>
        <begin position="115"/>
        <end position="136"/>
    </location>
</feature>
<feature type="transmembrane region" description="Helical" evidence="1">
    <location>
        <begin position="183"/>
        <end position="208"/>
    </location>
</feature>
<feature type="transmembrane region" description="Helical" evidence="1">
    <location>
        <begin position="6"/>
        <end position="28"/>
    </location>
</feature>
<feature type="transmembrane region" description="Helical" evidence="1">
    <location>
        <begin position="142"/>
        <end position="171"/>
    </location>
</feature>
<keyword evidence="3" id="KW-1185">Reference proteome</keyword>
<protein>
    <submittedName>
        <fullName evidence="2">DUF368 domain-containing protein</fullName>
    </submittedName>
</protein>
<organism evidence="2 3">
    <name type="scientific">Marinobacter suaedae</name>
    <dbReference type="NCBI Taxonomy" id="3057675"/>
    <lineage>
        <taxon>Bacteria</taxon>
        <taxon>Pseudomonadati</taxon>
        <taxon>Pseudomonadota</taxon>
        <taxon>Gammaproteobacteria</taxon>
        <taxon>Pseudomonadales</taxon>
        <taxon>Marinobacteraceae</taxon>
        <taxon>Marinobacter</taxon>
    </lineage>
</organism>
<sequence length="299" mass="32092">MAMGAADIVPGVSGGTIAFITGIYFRLLEAISAVPEAVFRHLFRGQLKAFWTACDGTFLLCLMAGVLTSILTLASVIGAALEQYPVLVWSFFFGLILASVWHVSRQIKRFSPRLAVPLVAGVVIAWTITSLTANQLNPSPVIFFGAGAVAICAMILPGISGSFILVILGMYAHVLSAIKSFELVHLGLFAAGCVVGLLSIARLITWAFRHFHDAVLALLTGFMIGSLNKVWPWKETLSWRINSAGDKVPLTEASISPLSFAELTGQSPQITGAIICALGGLVLVFMIEWVGQSRRRQEC</sequence>
<feature type="transmembrane region" description="Helical" evidence="1">
    <location>
        <begin position="86"/>
        <end position="103"/>
    </location>
</feature>
<dbReference type="PANTHER" id="PTHR37308:SF1">
    <property type="entry name" value="POLYPRENYL-PHOSPHATE TRANSPORTER"/>
    <property type="match status" value="1"/>
</dbReference>
<keyword evidence="1" id="KW-0472">Membrane</keyword>
<dbReference type="Pfam" id="PF04018">
    <property type="entry name" value="VCA0040-like"/>
    <property type="match status" value="1"/>
</dbReference>
<comment type="caution">
    <text evidence="2">The sequence shown here is derived from an EMBL/GenBank/DDBJ whole genome shotgun (WGS) entry which is preliminary data.</text>
</comment>
<keyword evidence="1" id="KW-0812">Transmembrane</keyword>
<proteinExistence type="predicted"/>
<evidence type="ECO:0000313" key="2">
    <source>
        <dbReference type="EMBL" id="MDO3721857.1"/>
    </source>
</evidence>
<reference evidence="2" key="1">
    <citation type="submission" date="2023-07" db="EMBL/GenBank/DDBJ databases">
        <title>Marinobacter sp. chi1 genome sequencing and assembly.</title>
        <authorList>
            <person name="Park S."/>
        </authorList>
    </citation>
    <scope>NUCLEOTIDE SEQUENCE</scope>
    <source>
        <strain evidence="2">Chi1</strain>
    </source>
</reference>
<accession>A0ABT8W0T2</accession>
<feature type="transmembrane region" description="Helical" evidence="1">
    <location>
        <begin position="270"/>
        <end position="290"/>
    </location>
</feature>
<dbReference type="Proteomes" id="UP001168640">
    <property type="component" value="Unassembled WGS sequence"/>
</dbReference>
<evidence type="ECO:0000256" key="1">
    <source>
        <dbReference type="SAM" id="Phobius"/>
    </source>
</evidence>
<keyword evidence="1" id="KW-1133">Transmembrane helix</keyword>
<dbReference type="InterPro" id="IPR007163">
    <property type="entry name" value="VCA0040-like"/>
</dbReference>
<evidence type="ECO:0000313" key="3">
    <source>
        <dbReference type="Proteomes" id="UP001168640"/>
    </source>
</evidence>
<dbReference type="EMBL" id="JAUMIS010000002">
    <property type="protein sequence ID" value="MDO3721857.1"/>
    <property type="molecule type" value="Genomic_DNA"/>
</dbReference>
<dbReference type="RefSeq" id="WP_302910637.1">
    <property type="nucleotide sequence ID" value="NZ_JAUMIS010000002.1"/>
</dbReference>
<name>A0ABT8W0T2_9GAMM</name>
<feature type="transmembrane region" description="Helical" evidence="1">
    <location>
        <begin position="49"/>
        <end position="80"/>
    </location>
</feature>
<dbReference type="PANTHER" id="PTHR37308">
    <property type="entry name" value="INTEGRAL MEMBRANE PROTEIN"/>
    <property type="match status" value="1"/>
</dbReference>